<dbReference type="GO" id="GO:0016020">
    <property type="term" value="C:membrane"/>
    <property type="evidence" value="ECO:0007669"/>
    <property type="project" value="UniProtKB-SubCell"/>
</dbReference>
<dbReference type="STRING" id="1076872.G8ZLB9"/>
<proteinExistence type="predicted"/>
<dbReference type="InterPro" id="IPR018823">
    <property type="entry name" value="ArAE_2_N"/>
</dbReference>
<sequence length="1095" mass="125110">MVEGSLSGSLSGSLPVGKDSRSADVGISKGSYSHASYMSLRDMNNKSGNVPSPQVSRVNLSRLRLDSSAKIKAWKDLDDFNLEELRDGFFDPAFTKPEKHVQHDDKEVDNGLFCLHTIPAEAKQFIRYKELLNNFWAQKLSIFKYSVAFFISLVICVIHPSGKWIGDEYRYFLPIATLIHHPVRNIGVQAEMTIASVIGASFGLGWSALAWYISVATRPTAIHQGGVLFASLTLALLWSTWLRELYQRLQYITLSFSIAIIFLHNVSLVSSKQDLHWKVFWDFGISYLFGILLSLVVCVFVDPHSGNAELMEHFGDSITNIRQFLLALIDKGDGLDERKLKELQQNMVNSITVDLSEGYREFANQWTVSKFNAHYLKELRNSLTSFMSPLRALPVGHKLLDNAELEKLYNKLMNRQSRTDDTEAGTDCTTEHASPMDYSNPVTPLPTGFGSLPKGVALNSELYLSVLRSTFSKDIFALIVEMIIVLENMAKVLKCFEKSKSKKDEIEELNKLFNHSSQKLKRKIYNLDVCYKEFTKSNFFCKELLTDADSVDIFLFLRYLRNAAKHLILANENCQRLGSDIKWRIVPMHYPLQRALLRLPKQCSLDEGAANILHYFETKKDVDDIFERLYNAYTSRHQYKRHGEKNTMVSVRAIDHNDFNFHTTNNRWRFRLWKVSSLLVGAEMKWTIKVLFVMIFYCLPGWIPESHGWYDYYQCWWAPLTFFLLAHRKLSGTWDTMLRRLGCALVGIFWGWAANQSRHFGSPYVICTFGGLIVIVFATNVLVYKNTKSSFTALMCFSVIALKPYSEGSSSLNTAAIWKNTWVTGLAFIIAVLTSVPVNWIAWSFKARSELRLSVSSLLAHLSQSYQSVTDRYLYRDMNDAPTELTLALSHIREVRLTQSAVAVRDLITKSANELSLISDFSPAKYYRLLDACDFLLEKIVEARISGSFFEIWNGDPDNESTRALLSLRRDSVSSVIFVFYILSNCYRTKNKIPMYLPNPMVSRKKLYDFLAELEMQNSKNPPCLTSRASTACHNISLEKKMFKEHAPSYDTEDYEKSRWTEIHGMAFARAFTDITEAMQVVVACSKDILGEEVV</sequence>
<dbReference type="PANTHER" id="PTHR47804:SF3">
    <property type="entry name" value="PROTEIN BRE4"/>
    <property type="match status" value="1"/>
</dbReference>
<evidence type="ECO:0000256" key="5">
    <source>
        <dbReference type="SAM" id="MobiDB-lite"/>
    </source>
</evidence>
<feature type="region of interest" description="Disordered" evidence="5">
    <location>
        <begin position="419"/>
        <end position="440"/>
    </location>
</feature>
<dbReference type="InParanoid" id="G8ZLB9"/>
<organism evidence="8 9">
    <name type="scientific">Torulaspora delbrueckii</name>
    <name type="common">Yeast</name>
    <name type="synonym">Candida colliculosa</name>
    <dbReference type="NCBI Taxonomy" id="4950"/>
    <lineage>
        <taxon>Eukaryota</taxon>
        <taxon>Fungi</taxon>
        <taxon>Dikarya</taxon>
        <taxon>Ascomycota</taxon>
        <taxon>Saccharomycotina</taxon>
        <taxon>Saccharomycetes</taxon>
        <taxon>Saccharomycetales</taxon>
        <taxon>Saccharomycetaceae</taxon>
        <taxon>Torulaspora</taxon>
    </lineage>
</organism>
<keyword evidence="9" id="KW-1185">Reference proteome</keyword>
<dbReference type="GeneID" id="11502852"/>
<feature type="region of interest" description="Disordered" evidence="5">
    <location>
        <begin position="1"/>
        <end position="25"/>
    </location>
</feature>
<feature type="transmembrane region" description="Helical" evidence="6">
    <location>
        <begin position="761"/>
        <end position="783"/>
    </location>
</feature>
<dbReference type="GO" id="GO:0006897">
    <property type="term" value="P:endocytosis"/>
    <property type="evidence" value="ECO:0007669"/>
    <property type="project" value="EnsemblFungi"/>
</dbReference>
<feature type="transmembrane region" description="Helical" evidence="6">
    <location>
        <begin position="826"/>
        <end position="845"/>
    </location>
</feature>
<evidence type="ECO:0000256" key="2">
    <source>
        <dbReference type="ARBA" id="ARBA00022692"/>
    </source>
</evidence>
<feature type="transmembrane region" description="Helical" evidence="6">
    <location>
        <begin position="194"/>
        <end position="215"/>
    </location>
</feature>
<evidence type="ECO:0000313" key="9">
    <source>
        <dbReference type="Proteomes" id="UP000005627"/>
    </source>
</evidence>
<feature type="compositionally biased region" description="Low complexity" evidence="5">
    <location>
        <begin position="1"/>
        <end position="14"/>
    </location>
</feature>
<feature type="domain" description="Putative ER transporter 6TM N-terminal" evidence="7">
    <location>
        <begin position="142"/>
        <end position="224"/>
    </location>
</feature>
<evidence type="ECO:0000256" key="6">
    <source>
        <dbReference type="SAM" id="Phobius"/>
    </source>
</evidence>
<dbReference type="Proteomes" id="UP000005627">
    <property type="component" value="Chromosome 1"/>
</dbReference>
<protein>
    <recommendedName>
        <fullName evidence="7">Putative ER transporter 6TM N-terminal domain-containing protein</fullName>
    </recommendedName>
</protein>
<dbReference type="PANTHER" id="PTHR47804">
    <property type="entry name" value="60S RIBOSOMAL PROTEIN L19"/>
    <property type="match status" value="1"/>
</dbReference>
<gene>
    <name evidence="8" type="primary">TDEL0A00810</name>
    <name evidence="8" type="ORF">TDEL_0A00810</name>
</gene>
<dbReference type="OrthoDB" id="1924968at2759"/>
<feature type="transmembrane region" description="Helical" evidence="6">
    <location>
        <begin position="221"/>
        <end position="242"/>
    </location>
</feature>
<keyword evidence="2 6" id="KW-0812">Transmembrane</keyword>
<keyword evidence="3 6" id="KW-1133">Transmembrane helix</keyword>
<evidence type="ECO:0000256" key="3">
    <source>
        <dbReference type="ARBA" id="ARBA00022989"/>
    </source>
</evidence>
<feature type="transmembrane region" description="Helical" evidence="6">
    <location>
        <begin position="686"/>
        <end position="703"/>
    </location>
</feature>
<dbReference type="RefSeq" id="XP_003678624.1">
    <property type="nucleotide sequence ID" value="XM_003678576.1"/>
</dbReference>
<dbReference type="AlphaFoldDB" id="G8ZLB9"/>
<dbReference type="Pfam" id="PF10337">
    <property type="entry name" value="ArAE_2_N"/>
    <property type="match status" value="1"/>
</dbReference>
<dbReference type="eggNOG" id="KOG4711">
    <property type="taxonomic scope" value="Eukaryota"/>
</dbReference>
<evidence type="ECO:0000256" key="4">
    <source>
        <dbReference type="ARBA" id="ARBA00023136"/>
    </source>
</evidence>
<dbReference type="InterPro" id="IPR023244">
    <property type="entry name" value="Brefeldin_A-sensitivity_4"/>
</dbReference>
<evidence type="ECO:0000313" key="8">
    <source>
        <dbReference type="EMBL" id="CCE89413.1"/>
    </source>
</evidence>
<dbReference type="KEGG" id="tdl:TDEL_0A00810"/>
<dbReference type="PRINTS" id="PR02047">
    <property type="entry name" value="BREFELDNASP4"/>
</dbReference>
<feature type="transmembrane region" description="Helical" evidence="6">
    <location>
        <begin position="279"/>
        <end position="301"/>
    </location>
</feature>
<keyword evidence="4 6" id="KW-0472">Membrane</keyword>
<name>G8ZLB9_TORDE</name>
<evidence type="ECO:0000259" key="7">
    <source>
        <dbReference type="Pfam" id="PF10337"/>
    </source>
</evidence>
<dbReference type="FunCoup" id="G8ZLB9">
    <property type="interactions" value="22"/>
</dbReference>
<reference evidence="8 9" key="1">
    <citation type="journal article" date="2011" name="Proc. Natl. Acad. Sci. U.S.A.">
        <title>Evolutionary erosion of yeast sex chromosomes by mating-type switching accidents.</title>
        <authorList>
            <person name="Gordon J.L."/>
            <person name="Armisen D."/>
            <person name="Proux-Wera E."/>
            <person name="Oheigeartaigh S.S."/>
            <person name="Byrne K.P."/>
            <person name="Wolfe K.H."/>
        </authorList>
    </citation>
    <scope>NUCLEOTIDE SEQUENCE [LARGE SCALE GENOMIC DNA]</scope>
    <source>
        <strain evidence="9">ATCC 10662 / CBS 1146 / NBRC 0425 / NCYC 2629 / NRRL Y-866</strain>
    </source>
</reference>
<evidence type="ECO:0000256" key="1">
    <source>
        <dbReference type="ARBA" id="ARBA00004141"/>
    </source>
</evidence>
<dbReference type="HOGENOM" id="CLU_004486_0_0_1"/>
<comment type="subcellular location">
    <subcellularLocation>
        <location evidence="1">Membrane</location>
        <topology evidence="1">Multi-pass membrane protein</topology>
    </subcellularLocation>
</comment>
<feature type="transmembrane region" description="Helical" evidence="6">
    <location>
        <begin position="142"/>
        <end position="160"/>
    </location>
</feature>
<feature type="transmembrane region" description="Helical" evidence="6">
    <location>
        <begin position="249"/>
        <end position="267"/>
    </location>
</feature>
<dbReference type="EMBL" id="HE616742">
    <property type="protein sequence ID" value="CCE89413.1"/>
    <property type="molecule type" value="Genomic_DNA"/>
</dbReference>
<dbReference type="InterPro" id="IPR052430">
    <property type="entry name" value="IVT-Associated"/>
</dbReference>
<accession>G8ZLB9</accession>